<name>A0A2N9GXX1_FAGSY</name>
<sequence>MDAPKQEGGQEETSSSKGPPVENKNLSISERLHGPAKKEKRSETAVDKTGNKPPSEQLHGNPGDKKTHGTTAVQSEGGPSASEELRDNSKKVKQNTQLGKKSTTSAPQLLSDRATHQSHLTSNNKKQRDSASATIKLLTGGEKHDNKSSTGETSQSENQKASDDENATNPQRSEKPKKATQNDGKKSDA</sequence>
<dbReference type="EMBL" id="OIVN01002557">
    <property type="protein sequence ID" value="SPD04592.1"/>
    <property type="molecule type" value="Genomic_DNA"/>
</dbReference>
<organism evidence="2">
    <name type="scientific">Fagus sylvatica</name>
    <name type="common">Beechnut</name>
    <dbReference type="NCBI Taxonomy" id="28930"/>
    <lineage>
        <taxon>Eukaryota</taxon>
        <taxon>Viridiplantae</taxon>
        <taxon>Streptophyta</taxon>
        <taxon>Embryophyta</taxon>
        <taxon>Tracheophyta</taxon>
        <taxon>Spermatophyta</taxon>
        <taxon>Magnoliopsida</taxon>
        <taxon>eudicotyledons</taxon>
        <taxon>Gunneridae</taxon>
        <taxon>Pentapetalae</taxon>
        <taxon>rosids</taxon>
        <taxon>fabids</taxon>
        <taxon>Fagales</taxon>
        <taxon>Fagaceae</taxon>
        <taxon>Fagus</taxon>
    </lineage>
</organism>
<reference evidence="2" key="1">
    <citation type="submission" date="2018-02" db="EMBL/GenBank/DDBJ databases">
        <authorList>
            <person name="Cohen D.B."/>
            <person name="Kent A.D."/>
        </authorList>
    </citation>
    <scope>NUCLEOTIDE SEQUENCE</scope>
</reference>
<gene>
    <name evidence="2" type="ORF">FSB_LOCUS32474</name>
</gene>
<feature type="region of interest" description="Disordered" evidence="1">
    <location>
        <begin position="1"/>
        <end position="189"/>
    </location>
</feature>
<evidence type="ECO:0000313" key="2">
    <source>
        <dbReference type="EMBL" id="SPD04592.1"/>
    </source>
</evidence>
<evidence type="ECO:0000256" key="1">
    <source>
        <dbReference type="SAM" id="MobiDB-lite"/>
    </source>
</evidence>
<feature type="compositionally biased region" description="Polar residues" evidence="1">
    <location>
        <begin position="148"/>
        <end position="159"/>
    </location>
</feature>
<protein>
    <submittedName>
        <fullName evidence="2">Uncharacterized protein</fullName>
    </submittedName>
</protein>
<accession>A0A2N9GXX1</accession>
<proteinExistence type="predicted"/>
<feature type="compositionally biased region" description="Basic and acidic residues" evidence="1">
    <location>
        <begin position="30"/>
        <end position="50"/>
    </location>
</feature>
<feature type="compositionally biased region" description="Polar residues" evidence="1">
    <location>
        <begin position="94"/>
        <end position="108"/>
    </location>
</feature>
<dbReference type="AlphaFoldDB" id="A0A2N9GXX1"/>